<evidence type="ECO:0000256" key="2">
    <source>
        <dbReference type="SAM" id="Coils"/>
    </source>
</evidence>
<dbReference type="GO" id="GO:0006897">
    <property type="term" value="P:endocytosis"/>
    <property type="evidence" value="ECO:0007669"/>
    <property type="project" value="UniProtKB-KW"/>
</dbReference>
<gene>
    <name evidence="5" type="ORF">B7463_g5771</name>
</gene>
<feature type="region of interest" description="Disordered" evidence="3">
    <location>
        <begin position="312"/>
        <end position="440"/>
    </location>
</feature>
<dbReference type="EMBL" id="NCSJ02000097">
    <property type="protein sequence ID" value="RFU30539.1"/>
    <property type="molecule type" value="Genomic_DNA"/>
</dbReference>
<evidence type="ECO:0000313" key="5">
    <source>
        <dbReference type="EMBL" id="RFU30539.1"/>
    </source>
</evidence>
<dbReference type="Proteomes" id="UP000258309">
    <property type="component" value="Unassembled WGS sequence"/>
</dbReference>
<dbReference type="Gene3D" id="1.20.1270.60">
    <property type="entry name" value="Arfaptin homology (AH) domain/BAR domain"/>
    <property type="match status" value="1"/>
</dbReference>
<dbReference type="GO" id="GO:0005886">
    <property type="term" value="C:plasma membrane"/>
    <property type="evidence" value="ECO:0007669"/>
    <property type="project" value="TreeGrafter"/>
</dbReference>
<dbReference type="PANTHER" id="PTHR23065:SF54">
    <property type="entry name" value="SUPPRESSOR OF YEAST PROFILIN DELETION"/>
    <property type="match status" value="1"/>
</dbReference>
<feature type="compositionally biased region" description="Polar residues" evidence="3">
    <location>
        <begin position="249"/>
        <end position="258"/>
    </location>
</feature>
<dbReference type="Pfam" id="PF00611">
    <property type="entry name" value="FCH"/>
    <property type="match status" value="1"/>
</dbReference>
<dbReference type="STRING" id="5539.A0A3E2HAV3"/>
<reference evidence="5 6" key="1">
    <citation type="submission" date="2018-05" db="EMBL/GenBank/DDBJ databases">
        <title>Draft genome sequence of Scytalidium lignicola DSM 105466, a ubiquitous saprotrophic fungus.</title>
        <authorList>
            <person name="Buettner E."/>
            <person name="Gebauer A.M."/>
            <person name="Hofrichter M."/>
            <person name="Liers C."/>
            <person name="Kellner H."/>
        </authorList>
    </citation>
    <scope>NUCLEOTIDE SEQUENCE [LARGE SCALE GENOMIC DNA]</scope>
    <source>
        <strain evidence="5 6">DSM 105466</strain>
    </source>
</reference>
<dbReference type="InterPro" id="IPR001060">
    <property type="entry name" value="FCH_dom"/>
</dbReference>
<dbReference type="InterPro" id="IPR028565">
    <property type="entry name" value="MHD"/>
</dbReference>
<dbReference type="CDD" id="cd09264">
    <property type="entry name" value="AP_Syp1_MHD"/>
    <property type="match status" value="1"/>
</dbReference>
<keyword evidence="6" id="KW-1185">Reference proteome</keyword>
<feature type="compositionally biased region" description="Basic and acidic residues" evidence="3">
    <location>
        <begin position="286"/>
        <end position="295"/>
    </location>
</feature>
<organism evidence="5 6">
    <name type="scientific">Scytalidium lignicola</name>
    <name type="common">Hyphomycete</name>
    <dbReference type="NCBI Taxonomy" id="5539"/>
    <lineage>
        <taxon>Eukaryota</taxon>
        <taxon>Fungi</taxon>
        <taxon>Dikarya</taxon>
        <taxon>Ascomycota</taxon>
        <taxon>Pezizomycotina</taxon>
        <taxon>Leotiomycetes</taxon>
        <taxon>Leotiomycetes incertae sedis</taxon>
        <taxon>Scytalidium</taxon>
    </lineage>
</organism>
<proteinExistence type="predicted"/>
<comment type="caution">
    <text evidence="5">The sequence shown here is derived from an EMBL/GenBank/DDBJ whole genome shotgun (WGS) entry which is preliminary data.</text>
</comment>
<feature type="domain" description="MHD" evidence="4">
    <location>
        <begin position="586"/>
        <end position="856"/>
    </location>
</feature>
<dbReference type="InterPro" id="IPR049609">
    <property type="entry name" value="Syp1-like_MHD"/>
</dbReference>
<evidence type="ECO:0000259" key="4">
    <source>
        <dbReference type="PROSITE" id="PS51072"/>
    </source>
</evidence>
<name>A0A3E2HAV3_SCYLI</name>
<dbReference type="CDD" id="cd07650">
    <property type="entry name" value="F-BAR_Syp1p_like"/>
    <property type="match status" value="1"/>
</dbReference>
<dbReference type="PANTHER" id="PTHR23065">
    <property type="entry name" value="PROLINE-SERINE-THREONINE PHOSPHATASE INTERACTING PROTEIN 1"/>
    <property type="match status" value="1"/>
</dbReference>
<dbReference type="GO" id="GO:0032185">
    <property type="term" value="P:septin cytoskeleton organization"/>
    <property type="evidence" value="ECO:0007669"/>
    <property type="project" value="TreeGrafter"/>
</dbReference>
<dbReference type="FunFam" id="1.20.1270.60:FF:000102">
    <property type="entry name" value="WGS project CABT00000000 data, contig 2.23"/>
    <property type="match status" value="1"/>
</dbReference>
<accession>A0A3E2HAV3</accession>
<evidence type="ECO:0000313" key="6">
    <source>
        <dbReference type="Proteomes" id="UP000258309"/>
    </source>
</evidence>
<keyword evidence="2" id="KW-0175">Coiled coil</keyword>
<protein>
    <recommendedName>
        <fullName evidence="4">MHD domain-containing protein</fullName>
    </recommendedName>
</protein>
<dbReference type="GO" id="GO:0030139">
    <property type="term" value="C:endocytic vesicle"/>
    <property type="evidence" value="ECO:0007669"/>
    <property type="project" value="TreeGrafter"/>
</dbReference>
<feature type="compositionally biased region" description="Polar residues" evidence="3">
    <location>
        <begin position="359"/>
        <end position="404"/>
    </location>
</feature>
<feature type="non-terminal residue" evidence="5">
    <location>
        <position position="872"/>
    </location>
</feature>
<evidence type="ECO:0000256" key="1">
    <source>
        <dbReference type="ARBA" id="ARBA00022583"/>
    </source>
</evidence>
<dbReference type="SUPFAM" id="SSF103657">
    <property type="entry name" value="BAR/IMD domain-like"/>
    <property type="match status" value="1"/>
</dbReference>
<sequence length="872" mass="94897">MEGLSRQEYPAMLEHLHPAGAVSKFNERLNKIGKVNLEIANWLQERRKVEEAYVQGLKKLSRRQLQEVGSDLGVFDVPWKRILESTDSIANSHQQLSVRIEKDVEQPLRTFASTNRDMQAMATIQGNLVAIAKDLEDAQEKSDKLTRKGGKASAQKVDNAASRLQSANQQWASQAPFIFETLQALDETRLNHLRDVLTQYETNEADQIERSRVTVEQTLGSLLEIDTAQEINNWANSVSGKPKVERSGTQHTQNSSSATSTNLQPPLPPTPVPRTRTGDSASQHSGKLEHSSESKIKRLGTMLGRRRQSIHGGFARAPSPKPFPPFGRNSSSREGHPIPSPRASSTNLRESPSREHNRLSSLAESPQARSPSSQVNGTAHETPTVETVQAESSSNAANGISSPTLPDLSDIQPPPGPPPSHLKAATETQKDSEGFSVPAARNDPISQAENEAAQSAQEVEQPSFKLDIKKDPILEHDDDARAALSNVANTLRSSSMVPPNRKAGTVRGRRDVRNTIFVPQSSNNLEVSTLEHPLPPSPGPLAARAAALAALSSGDRQNTASSDTTSIRSGHSLSAHPMVKHPEMHNPGLCASVVETVSASFENGIAKSARINGEIALTYNAAEDEGIGASGDQTIRINDFPTLEAIGPNRTFIHPVSPDKPDEFTVNISPSLRPKSSVAFTYRVHIDDADIASHVPLLIKPSWKAQGDKLGLVIEYCLNPAMQTNGGELVFNNLVLMAMYEGARASGCQTKPTGTHLKEKSLVYWRLGDLTLDKEWHKVICRFIGSEGAEVKPGHVEARWELHGSQIHPLTSGITLSRLDVGKGKEKEETVDPFADESAPLASAESSEAAKWVEIETAKKYISGKYEARQIL</sequence>
<dbReference type="SMART" id="SM00055">
    <property type="entry name" value="FCH"/>
    <property type="match status" value="1"/>
</dbReference>
<dbReference type="AlphaFoldDB" id="A0A3E2HAV3"/>
<dbReference type="OMA" id="FQTHEVD"/>
<feature type="coiled-coil region" evidence="2">
    <location>
        <begin position="121"/>
        <end position="148"/>
    </location>
</feature>
<dbReference type="PROSITE" id="PS51072">
    <property type="entry name" value="MHD"/>
    <property type="match status" value="1"/>
</dbReference>
<feature type="non-terminal residue" evidence="5">
    <location>
        <position position="1"/>
    </location>
</feature>
<dbReference type="GO" id="GO:0032153">
    <property type="term" value="C:cell division site"/>
    <property type="evidence" value="ECO:0007669"/>
    <property type="project" value="TreeGrafter"/>
</dbReference>
<evidence type="ECO:0000256" key="3">
    <source>
        <dbReference type="SAM" id="MobiDB-lite"/>
    </source>
</evidence>
<keyword evidence="1" id="KW-0254">Endocytosis</keyword>
<feature type="region of interest" description="Disordered" evidence="3">
    <location>
        <begin position="236"/>
        <end position="295"/>
    </location>
</feature>
<dbReference type="Pfam" id="PF10291">
    <property type="entry name" value="muHD"/>
    <property type="match status" value="1"/>
</dbReference>
<dbReference type="OrthoDB" id="331602at2759"/>
<dbReference type="InterPro" id="IPR027267">
    <property type="entry name" value="AH/BAR_dom_sf"/>
</dbReference>
<dbReference type="InterPro" id="IPR018808">
    <property type="entry name" value="Muniscin_C"/>
</dbReference>